<evidence type="ECO:0000313" key="2">
    <source>
        <dbReference type="Proteomes" id="UP000016487"/>
    </source>
</evidence>
<proteinExistence type="predicted"/>
<organism evidence="1 2">
    <name type="scientific">Pseudoalteromonas citrea</name>
    <dbReference type="NCBI Taxonomy" id="43655"/>
    <lineage>
        <taxon>Bacteria</taxon>
        <taxon>Pseudomonadati</taxon>
        <taxon>Pseudomonadota</taxon>
        <taxon>Gammaproteobacteria</taxon>
        <taxon>Alteromonadales</taxon>
        <taxon>Pseudoalteromonadaceae</taxon>
        <taxon>Pseudoalteromonas</taxon>
    </lineage>
</organism>
<name>A0AAD4FQI2_9GAMM</name>
<evidence type="ECO:0000313" key="1">
    <source>
        <dbReference type="EMBL" id="KAF7765034.1"/>
    </source>
</evidence>
<protein>
    <submittedName>
        <fullName evidence="1">Uncharacterized protein</fullName>
    </submittedName>
</protein>
<reference evidence="1" key="2">
    <citation type="submission" date="2015-03" db="EMBL/GenBank/DDBJ databases">
        <title>Genome sequence of Pseudoalteromonas citrea.</title>
        <authorList>
            <person name="Xie B.-B."/>
            <person name="Rong J.-C."/>
            <person name="Qin Q.-L."/>
            <person name="Zhang Y.-Z."/>
        </authorList>
    </citation>
    <scope>NUCLEOTIDE SEQUENCE</scope>
    <source>
        <strain evidence="1">DSM 8771</strain>
    </source>
</reference>
<comment type="caution">
    <text evidence="1">The sequence shown here is derived from an EMBL/GenBank/DDBJ whole genome shotgun (WGS) entry which is preliminary data.</text>
</comment>
<dbReference type="Proteomes" id="UP000016487">
    <property type="component" value="Unassembled WGS sequence"/>
</dbReference>
<sequence>MMFKLYKLVWCLFISAEQFKLDGMTKVFRNRIMDIRWFMRVLNEAIARKANFEDNCTRRLFGIR</sequence>
<dbReference type="EMBL" id="AHBZ03000027">
    <property type="protein sequence ID" value="KAF7765034.1"/>
    <property type="molecule type" value="Genomic_DNA"/>
</dbReference>
<dbReference type="AlphaFoldDB" id="A0AAD4FQI2"/>
<accession>A0AAD4FQI2</accession>
<reference evidence="1" key="1">
    <citation type="journal article" date="2012" name="J. Bacteriol.">
        <title>Genome sequences of type strains of seven species of the marine bacterium Pseudoalteromonas.</title>
        <authorList>
            <person name="Xie B.B."/>
            <person name="Shu Y.L."/>
            <person name="Qin Q.L."/>
            <person name="Rong J.C."/>
            <person name="Zhang X.Y."/>
            <person name="Chen X.L."/>
            <person name="Shi M."/>
            <person name="He H.L."/>
            <person name="Zhou B.C."/>
            <person name="Zhang Y.Z."/>
        </authorList>
    </citation>
    <scope>NUCLEOTIDE SEQUENCE</scope>
    <source>
        <strain evidence="1">DSM 8771</strain>
    </source>
</reference>
<gene>
    <name evidence="1" type="ORF">PCIT_b1166</name>
</gene>